<dbReference type="GO" id="GO:0003729">
    <property type="term" value="F:mRNA binding"/>
    <property type="evidence" value="ECO:0007669"/>
    <property type="project" value="TreeGrafter"/>
</dbReference>
<keyword evidence="4" id="KW-1185">Reference proteome</keyword>
<dbReference type="Pfam" id="PF23052">
    <property type="entry name" value="KH_N4BP1_2nd"/>
    <property type="match status" value="1"/>
</dbReference>
<dbReference type="GO" id="GO:0036464">
    <property type="term" value="C:cytoplasmic ribonucleoprotein granule"/>
    <property type="evidence" value="ECO:0007669"/>
    <property type="project" value="TreeGrafter"/>
</dbReference>
<proteinExistence type="predicted"/>
<dbReference type="GO" id="GO:0005634">
    <property type="term" value="C:nucleus"/>
    <property type="evidence" value="ECO:0007669"/>
    <property type="project" value="TreeGrafter"/>
</dbReference>
<reference evidence="3" key="1">
    <citation type="journal article" date="2023" name="Front. Mar. Sci.">
        <title>A new Merluccius polli reference genome to investigate the effects of global change in West African waters.</title>
        <authorList>
            <person name="Mateo J.L."/>
            <person name="Blanco-Fernandez C."/>
            <person name="Garcia-Vazquez E."/>
            <person name="Machado-Schiaffino G."/>
        </authorList>
    </citation>
    <scope>NUCLEOTIDE SEQUENCE</scope>
    <source>
        <strain evidence="3">C29</strain>
        <tissue evidence="3">Fin</tissue>
    </source>
</reference>
<evidence type="ECO:0000313" key="3">
    <source>
        <dbReference type="EMBL" id="KAK0139368.1"/>
    </source>
</evidence>
<accession>A0AA47NWB3</accession>
<gene>
    <name evidence="3" type="primary">Khnyn</name>
    <name evidence="3" type="ORF">N1851_023998</name>
</gene>
<organism evidence="3 4">
    <name type="scientific">Merluccius polli</name>
    <name type="common">Benguela hake</name>
    <name type="synonym">Merluccius cadenati</name>
    <dbReference type="NCBI Taxonomy" id="89951"/>
    <lineage>
        <taxon>Eukaryota</taxon>
        <taxon>Metazoa</taxon>
        <taxon>Chordata</taxon>
        <taxon>Craniata</taxon>
        <taxon>Vertebrata</taxon>
        <taxon>Euteleostomi</taxon>
        <taxon>Actinopterygii</taxon>
        <taxon>Neopterygii</taxon>
        <taxon>Teleostei</taxon>
        <taxon>Neoteleostei</taxon>
        <taxon>Acanthomorphata</taxon>
        <taxon>Zeiogadaria</taxon>
        <taxon>Gadariae</taxon>
        <taxon>Gadiformes</taxon>
        <taxon>Gadoidei</taxon>
        <taxon>Merlucciidae</taxon>
        <taxon>Merluccius</taxon>
    </lineage>
</organism>
<protein>
    <submittedName>
        <fullName evidence="3">Protein KHNYN</fullName>
    </submittedName>
</protein>
<feature type="domain" description="N4BP1 first type I KH-domain" evidence="1">
    <location>
        <begin position="18"/>
        <end position="82"/>
    </location>
</feature>
<dbReference type="PANTHER" id="PTHR12876">
    <property type="entry name" value="N4BP1-RELATED"/>
    <property type="match status" value="1"/>
</dbReference>
<comment type="caution">
    <text evidence="3">The sequence shown here is derived from an EMBL/GenBank/DDBJ whole genome shotgun (WGS) entry which is preliminary data.</text>
</comment>
<dbReference type="GO" id="GO:0004521">
    <property type="term" value="F:RNA endonuclease activity"/>
    <property type="evidence" value="ECO:0007669"/>
    <property type="project" value="TreeGrafter"/>
</dbReference>
<dbReference type="InterPro" id="IPR056629">
    <property type="entry name" value="KH_N4BP1_1st"/>
</dbReference>
<dbReference type="PANTHER" id="PTHR12876:SF28">
    <property type="entry name" value="PROTEIN KHNYN"/>
    <property type="match status" value="1"/>
</dbReference>
<dbReference type="Pfam" id="PF23050">
    <property type="entry name" value="KH_N4BP1_1st"/>
    <property type="match status" value="1"/>
</dbReference>
<feature type="domain" description="N4BP1 second type I KH-domain" evidence="2">
    <location>
        <begin position="84"/>
        <end position="121"/>
    </location>
</feature>
<evidence type="ECO:0000259" key="1">
    <source>
        <dbReference type="Pfam" id="PF23050"/>
    </source>
</evidence>
<evidence type="ECO:0000313" key="4">
    <source>
        <dbReference type="Proteomes" id="UP001174136"/>
    </source>
</evidence>
<evidence type="ECO:0000259" key="2">
    <source>
        <dbReference type="Pfam" id="PF23052"/>
    </source>
</evidence>
<dbReference type="Proteomes" id="UP001174136">
    <property type="component" value="Unassembled WGS sequence"/>
</dbReference>
<dbReference type="EMBL" id="JAOPHQ010004411">
    <property type="protein sequence ID" value="KAK0139368.1"/>
    <property type="molecule type" value="Genomic_DNA"/>
</dbReference>
<name>A0AA47NWB3_MERPO</name>
<dbReference type="AlphaFoldDB" id="A0AA47NWB3"/>
<sequence length="131" mass="14417">MDPDHSDAGRGGERMEEDEFACAGMLRVSLASQHLAVEKIFRVSFGIGRDDAPHNDGQMWLNLRGASHNVAAAKLFVRGLVNEEQQQEVSYPSVLHCVFCGARGLFMDCLIRNTSAHILVCIELSFVLLGD</sequence>
<dbReference type="InterPro" id="IPR051101">
    <property type="entry name" value="ZC3H12/N4BP1_RNase_Reg"/>
</dbReference>
<dbReference type="InterPro" id="IPR056630">
    <property type="entry name" value="KH_N4BP1_2nd"/>
</dbReference>